<gene>
    <name evidence="2" type="ORF">LCGC14_1241540</name>
</gene>
<feature type="transmembrane region" description="Helical" evidence="1">
    <location>
        <begin position="33"/>
        <end position="50"/>
    </location>
</feature>
<feature type="transmembrane region" description="Helical" evidence="1">
    <location>
        <begin position="6"/>
        <end position="26"/>
    </location>
</feature>
<organism evidence="2">
    <name type="scientific">marine sediment metagenome</name>
    <dbReference type="NCBI Taxonomy" id="412755"/>
    <lineage>
        <taxon>unclassified sequences</taxon>
        <taxon>metagenomes</taxon>
        <taxon>ecological metagenomes</taxon>
    </lineage>
</organism>
<dbReference type="AlphaFoldDB" id="A0A0F9LSX2"/>
<sequence length="59" mass="6785">MRYNIWMIGGLEGLMLVLIIRLIVLIVQPFESIFSDQVAVLMFLLAWVLFNQLNSGDDD</sequence>
<keyword evidence="1" id="KW-1133">Transmembrane helix</keyword>
<evidence type="ECO:0000256" key="1">
    <source>
        <dbReference type="SAM" id="Phobius"/>
    </source>
</evidence>
<comment type="caution">
    <text evidence="2">The sequence shown here is derived from an EMBL/GenBank/DDBJ whole genome shotgun (WGS) entry which is preliminary data.</text>
</comment>
<name>A0A0F9LSX2_9ZZZZ</name>
<protein>
    <submittedName>
        <fullName evidence="2">Uncharacterized protein</fullName>
    </submittedName>
</protein>
<dbReference type="EMBL" id="LAZR01006712">
    <property type="protein sequence ID" value="KKM90156.1"/>
    <property type="molecule type" value="Genomic_DNA"/>
</dbReference>
<proteinExistence type="predicted"/>
<evidence type="ECO:0000313" key="2">
    <source>
        <dbReference type="EMBL" id="KKM90156.1"/>
    </source>
</evidence>
<keyword evidence="1" id="KW-0472">Membrane</keyword>
<keyword evidence="1" id="KW-0812">Transmembrane</keyword>
<accession>A0A0F9LSX2</accession>
<reference evidence="2" key="1">
    <citation type="journal article" date="2015" name="Nature">
        <title>Complex archaea that bridge the gap between prokaryotes and eukaryotes.</title>
        <authorList>
            <person name="Spang A."/>
            <person name="Saw J.H."/>
            <person name="Jorgensen S.L."/>
            <person name="Zaremba-Niedzwiedzka K."/>
            <person name="Martijn J."/>
            <person name="Lind A.E."/>
            <person name="van Eijk R."/>
            <person name="Schleper C."/>
            <person name="Guy L."/>
            <person name="Ettema T.J."/>
        </authorList>
    </citation>
    <scope>NUCLEOTIDE SEQUENCE</scope>
</reference>